<reference evidence="3 4" key="1">
    <citation type="journal article" date="2014" name="Genome Biol. Evol.">
        <title>Genome degeneration and adaptation in a nascent stage of symbiosis.</title>
        <authorList>
            <person name="Oakeson K.F."/>
            <person name="Gil R."/>
            <person name="Clayton A.L."/>
            <person name="Dunn D.M."/>
            <person name="von Niederhausern A.C."/>
            <person name="Hamil C."/>
            <person name="Aoyagi A."/>
            <person name="Duval B."/>
            <person name="Baca A."/>
            <person name="Silva F.J."/>
            <person name="Vallier A."/>
            <person name="Jackson D.G."/>
            <person name="Latorre A."/>
            <person name="Weiss R.B."/>
            <person name="Heddi A."/>
            <person name="Moya A."/>
            <person name="Dale C."/>
        </authorList>
    </citation>
    <scope>NUCLEOTIDE SEQUENCE [LARGE SCALE GENOMIC DNA]</scope>
    <source>
        <strain evidence="3 4">HS1</strain>
    </source>
</reference>
<feature type="compositionally biased region" description="Pro residues" evidence="1">
    <location>
        <begin position="92"/>
        <end position="120"/>
    </location>
</feature>
<evidence type="ECO:0008006" key="5">
    <source>
        <dbReference type="Google" id="ProtNLM"/>
    </source>
</evidence>
<organism evidence="3 4">
    <name type="scientific">Sodalis praecaptivus</name>
    <dbReference type="NCBI Taxonomy" id="1239307"/>
    <lineage>
        <taxon>Bacteria</taxon>
        <taxon>Pseudomonadati</taxon>
        <taxon>Pseudomonadota</taxon>
        <taxon>Gammaproteobacteria</taxon>
        <taxon>Enterobacterales</taxon>
        <taxon>Bruguierivoracaceae</taxon>
        <taxon>Sodalis</taxon>
    </lineage>
</organism>
<gene>
    <name evidence="3" type="ORF">Sant_2073</name>
</gene>
<dbReference type="RefSeq" id="WP_025422254.1">
    <property type="nucleotide sequence ID" value="NZ_CP006569.1"/>
</dbReference>
<feature type="chain" id="PRO_5004789858" description="DUF2502 domain-containing protein" evidence="2">
    <location>
        <begin position="22"/>
        <end position="153"/>
    </location>
</feature>
<dbReference type="InterPro" id="IPR019638">
    <property type="entry name" value="DUF2502"/>
</dbReference>
<dbReference type="KEGG" id="sod:Sant_2073"/>
<name>W0HTF6_9GAMM</name>
<feature type="compositionally biased region" description="Basic and acidic residues" evidence="1">
    <location>
        <begin position="137"/>
        <end position="153"/>
    </location>
</feature>
<evidence type="ECO:0000313" key="4">
    <source>
        <dbReference type="Proteomes" id="UP000019028"/>
    </source>
</evidence>
<dbReference type="Pfam" id="PF10697">
    <property type="entry name" value="DUF2502"/>
    <property type="match status" value="1"/>
</dbReference>
<proteinExistence type="predicted"/>
<feature type="region of interest" description="Disordered" evidence="1">
    <location>
        <begin position="85"/>
        <end position="153"/>
    </location>
</feature>
<dbReference type="Proteomes" id="UP000019028">
    <property type="component" value="Chromosome"/>
</dbReference>
<dbReference type="OrthoDB" id="9180720at2"/>
<dbReference type="HOGENOM" id="CLU_1712068_0_0_6"/>
<protein>
    <recommendedName>
        <fullName evidence="5">DUF2502 domain-containing protein</fullName>
    </recommendedName>
</protein>
<evidence type="ECO:0000256" key="2">
    <source>
        <dbReference type="SAM" id="SignalP"/>
    </source>
</evidence>
<keyword evidence="4" id="KW-1185">Reference proteome</keyword>
<evidence type="ECO:0000313" key="3">
    <source>
        <dbReference type="EMBL" id="AHF77121.1"/>
    </source>
</evidence>
<dbReference type="AlphaFoldDB" id="W0HTF6"/>
<feature type="signal peptide" evidence="2">
    <location>
        <begin position="1"/>
        <end position="21"/>
    </location>
</feature>
<accession>W0HTF6</accession>
<keyword evidence="2" id="KW-0732">Signal</keyword>
<dbReference type="PATRIC" id="fig|1239307.3.peg.2289"/>
<dbReference type="EMBL" id="CP006569">
    <property type="protein sequence ID" value="AHF77121.1"/>
    <property type="molecule type" value="Genomic_DNA"/>
</dbReference>
<evidence type="ECO:0000256" key="1">
    <source>
        <dbReference type="SAM" id="MobiDB-lite"/>
    </source>
</evidence>
<sequence>MNGKAWVLSVALLLPVGNALAGVAVEIVTPGVVLHLGDRDRRGYYWDGYDWRPPQWWHEHRGRYWGERNRHGYYWNGWRWVTTLPPRRHHPPPPPPPHFYRPPPVHPPRVPAHPPRPPAGAPHHGGPHGQGHHAKPAPHDHGGGDRYRKPPAP</sequence>